<keyword evidence="2" id="KW-0812">Transmembrane</keyword>
<feature type="compositionally biased region" description="Low complexity" evidence="1">
    <location>
        <begin position="80"/>
        <end position="90"/>
    </location>
</feature>
<evidence type="ECO:0000256" key="2">
    <source>
        <dbReference type="SAM" id="Phobius"/>
    </source>
</evidence>
<feature type="chain" id="PRO_5038910761" evidence="3">
    <location>
        <begin position="26"/>
        <end position="375"/>
    </location>
</feature>
<evidence type="ECO:0000313" key="7">
    <source>
        <dbReference type="Proteomes" id="UP000618382"/>
    </source>
</evidence>
<dbReference type="EMBL" id="BONN01000003">
    <property type="protein sequence ID" value="GIG32350.1"/>
    <property type="molecule type" value="Genomic_DNA"/>
</dbReference>
<feature type="transmembrane region" description="Helical" evidence="2">
    <location>
        <begin position="238"/>
        <end position="262"/>
    </location>
</feature>
<feature type="transmembrane region" description="Helical" evidence="2">
    <location>
        <begin position="269"/>
        <end position="288"/>
    </location>
</feature>
<dbReference type="EMBL" id="JACCBK010000001">
    <property type="protein sequence ID" value="NYD86864.1"/>
    <property type="molecule type" value="Genomic_DNA"/>
</dbReference>
<keyword evidence="7" id="KW-1185">Reference proteome</keyword>
<keyword evidence="3" id="KW-0732">Signal</keyword>
<name>A0A7Y9FGL3_9CELL</name>
<dbReference type="RefSeq" id="WP_140459360.1">
    <property type="nucleotide sequence ID" value="NZ_BAABFI010000001.1"/>
</dbReference>
<evidence type="ECO:0000313" key="6">
    <source>
        <dbReference type="Proteomes" id="UP000577956"/>
    </source>
</evidence>
<organism evidence="5 6">
    <name type="scientific">Cellulomonas oligotrophica</name>
    <dbReference type="NCBI Taxonomy" id="931536"/>
    <lineage>
        <taxon>Bacteria</taxon>
        <taxon>Bacillati</taxon>
        <taxon>Actinomycetota</taxon>
        <taxon>Actinomycetes</taxon>
        <taxon>Micrococcales</taxon>
        <taxon>Cellulomonadaceae</taxon>
        <taxon>Cellulomonas</taxon>
    </lineage>
</organism>
<gene>
    <name evidence="5" type="ORF">BKA21_002413</name>
    <name evidence="4" type="ORF">Col01nite_15090</name>
</gene>
<dbReference type="Proteomes" id="UP000577956">
    <property type="component" value="Unassembled WGS sequence"/>
</dbReference>
<dbReference type="Proteomes" id="UP000618382">
    <property type="component" value="Unassembled WGS sequence"/>
</dbReference>
<evidence type="ECO:0000313" key="4">
    <source>
        <dbReference type="EMBL" id="GIG32350.1"/>
    </source>
</evidence>
<evidence type="ECO:0000256" key="1">
    <source>
        <dbReference type="SAM" id="MobiDB-lite"/>
    </source>
</evidence>
<evidence type="ECO:0000256" key="3">
    <source>
        <dbReference type="SAM" id="SignalP"/>
    </source>
</evidence>
<proteinExistence type="predicted"/>
<evidence type="ECO:0000313" key="5">
    <source>
        <dbReference type="EMBL" id="NYD86864.1"/>
    </source>
</evidence>
<feature type="signal peptide" evidence="3">
    <location>
        <begin position="1"/>
        <end position="25"/>
    </location>
</feature>
<reference evidence="4 7" key="2">
    <citation type="submission" date="2021-01" db="EMBL/GenBank/DDBJ databases">
        <title>Whole genome shotgun sequence of Cellulomonas oligotrophica NBRC 109435.</title>
        <authorList>
            <person name="Komaki H."/>
            <person name="Tamura T."/>
        </authorList>
    </citation>
    <scope>NUCLEOTIDE SEQUENCE [LARGE SCALE GENOMIC DNA]</scope>
    <source>
        <strain evidence="4 7">NBRC 109435</strain>
    </source>
</reference>
<reference evidence="5 6" key="1">
    <citation type="submission" date="2020-07" db="EMBL/GenBank/DDBJ databases">
        <title>Sequencing the genomes of 1000 actinobacteria strains.</title>
        <authorList>
            <person name="Klenk H.-P."/>
        </authorList>
    </citation>
    <scope>NUCLEOTIDE SEQUENCE [LARGE SCALE GENOMIC DNA]</scope>
    <source>
        <strain evidence="5 6">DSM 24482</strain>
    </source>
</reference>
<feature type="region of interest" description="Disordered" evidence="1">
    <location>
        <begin position="45"/>
        <end position="99"/>
    </location>
</feature>
<keyword evidence="2" id="KW-0472">Membrane</keyword>
<dbReference type="AlphaFoldDB" id="A0A7Y9FGL3"/>
<feature type="transmembrane region" description="Helical" evidence="2">
    <location>
        <begin position="336"/>
        <end position="354"/>
    </location>
</feature>
<accession>A0A7Y9FGL3</accession>
<keyword evidence="2" id="KW-1133">Transmembrane helix</keyword>
<protein>
    <submittedName>
        <fullName evidence="5">Uncharacterized protein</fullName>
    </submittedName>
</protein>
<comment type="caution">
    <text evidence="5">The sequence shown here is derived from an EMBL/GenBank/DDBJ whole genome shotgun (WGS) entry which is preliminary data.</text>
</comment>
<sequence>MGRPSTVVLCAVVALVTVGSPTPWATASASVPGALAGVPEATRLRSAAPTETPAPPAEPATPGAADEPSPVQTPAPAETPAGPDVDVAPPDARESAVPRPVEDLLVAALADVDRIRTGTAPDAPDVDAPPAMVAAAQEDREEFAAEGLAITESATTLVGAVVVTRTGDRQVVEAGVLTELVTRDGTGEDVLAHWSRTHRFTVEDAGGTLRLVADEVVEPAPEPAVGEPADGSSTAMRLIALLPVLLVLLALTALVTGASLVLRRRAHPWLLAAAGACAVVLLAAAGFATAPVQVGSAGCMGTMAVDDVPDDGDTMTTSEIPHEDRLACRDTARRVVGGWTLASLAAVAGLGAAVRRSARPSVPTRTSPDAHLTRT</sequence>